<name>A0A9N9JE60_9GLOM</name>
<feature type="compositionally biased region" description="Polar residues" evidence="1">
    <location>
        <begin position="28"/>
        <end position="42"/>
    </location>
</feature>
<comment type="caution">
    <text evidence="2">The sequence shown here is derived from an EMBL/GenBank/DDBJ whole genome shotgun (WGS) entry which is preliminary data.</text>
</comment>
<sequence length="50" mass="5711">DETMEHEPTTIGFDYQVSDNDNEDNFGEETSSGSYFQTNQNSEENEDLVT</sequence>
<keyword evidence="3" id="KW-1185">Reference proteome</keyword>
<feature type="region of interest" description="Disordered" evidence="1">
    <location>
        <begin position="1"/>
        <end position="50"/>
    </location>
</feature>
<feature type="non-terminal residue" evidence="2">
    <location>
        <position position="1"/>
    </location>
</feature>
<gene>
    <name evidence="2" type="ORF">ALEPTO_LOCUS14477</name>
</gene>
<evidence type="ECO:0000256" key="1">
    <source>
        <dbReference type="SAM" id="MobiDB-lite"/>
    </source>
</evidence>
<protein>
    <submittedName>
        <fullName evidence="2">2799_t:CDS:1</fullName>
    </submittedName>
</protein>
<organism evidence="2 3">
    <name type="scientific">Ambispora leptoticha</name>
    <dbReference type="NCBI Taxonomy" id="144679"/>
    <lineage>
        <taxon>Eukaryota</taxon>
        <taxon>Fungi</taxon>
        <taxon>Fungi incertae sedis</taxon>
        <taxon>Mucoromycota</taxon>
        <taxon>Glomeromycotina</taxon>
        <taxon>Glomeromycetes</taxon>
        <taxon>Archaeosporales</taxon>
        <taxon>Ambisporaceae</taxon>
        <taxon>Ambispora</taxon>
    </lineage>
</organism>
<accession>A0A9N9JE60</accession>
<dbReference type="Proteomes" id="UP000789508">
    <property type="component" value="Unassembled WGS sequence"/>
</dbReference>
<dbReference type="AlphaFoldDB" id="A0A9N9JE60"/>
<evidence type="ECO:0000313" key="2">
    <source>
        <dbReference type="EMBL" id="CAG8777335.1"/>
    </source>
</evidence>
<reference evidence="2" key="1">
    <citation type="submission" date="2021-06" db="EMBL/GenBank/DDBJ databases">
        <authorList>
            <person name="Kallberg Y."/>
            <person name="Tangrot J."/>
            <person name="Rosling A."/>
        </authorList>
    </citation>
    <scope>NUCLEOTIDE SEQUENCE</scope>
    <source>
        <strain evidence="2">FL130A</strain>
    </source>
</reference>
<evidence type="ECO:0000313" key="3">
    <source>
        <dbReference type="Proteomes" id="UP000789508"/>
    </source>
</evidence>
<dbReference type="EMBL" id="CAJVPS010056510">
    <property type="protein sequence ID" value="CAG8777335.1"/>
    <property type="molecule type" value="Genomic_DNA"/>
</dbReference>
<proteinExistence type="predicted"/>
<feature type="non-terminal residue" evidence="2">
    <location>
        <position position="50"/>
    </location>
</feature>